<keyword evidence="2" id="KW-1185">Reference proteome</keyword>
<dbReference type="Proteomes" id="UP000077266">
    <property type="component" value="Unassembled WGS sequence"/>
</dbReference>
<proteinExistence type="predicted"/>
<feature type="non-terminal residue" evidence="1">
    <location>
        <position position="1"/>
    </location>
</feature>
<gene>
    <name evidence="1" type="ORF">EXIGLDRAFT_579791</name>
</gene>
<evidence type="ECO:0000313" key="1">
    <source>
        <dbReference type="EMBL" id="KZV92317.1"/>
    </source>
</evidence>
<reference evidence="1 2" key="1">
    <citation type="journal article" date="2016" name="Mol. Biol. Evol.">
        <title>Comparative Genomics of Early-Diverging Mushroom-Forming Fungi Provides Insights into the Origins of Lignocellulose Decay Capabilities.</title>
        <authorList>
            <person name="Nagy L.G."/>
            <person name="Riley R."/>
            <person name="Tritt A."/>
            <person name="Adam C."/>
            <person name="Daum C."/>
            <person name="Floudas D."/>
            <person name="Sun H."/>
            <person name="Yadav J.S."/>
            <person name="Pangilinan J."/>
            <person name="Larsson K.H."/>
            <person name="Matsuura K."/>
            <person name="Barry K."/>
            <person name="Labutti K."/>
            <person name="Kuo R."/>
            <person name="Ohm R.A."/>
            <person name="Bhattacharya S.S."/>
            <person name="Shirouzu T."/>
            <person name="Yoshinaga Y."/>
            <person name="Martin F.M."/>
            <person name="Grigoriev I.V."/>
            <person name="Hibbett D.S."/>
        </authorList>
    </citation>
    <scope>NUCLEOTIDE SEQUENCE [LARGE SCALE GENOMIC DNA]</scope>
    <source>
        <strain evidence="1 2">HHB12029</strain>
    </source>
</reference>
<dbReference type="Pfam" id="PF18758">
    <property type="entry name" value="KDZ"/>
    <property type="match status" value="1"/>
</dbReference>
<evidence type="ECO:0000313" key="2">
    <source>
        <dbReference type="Proteomes" id="UP000077266"/>
    </source>
</evidence>
<dbReference type="AlphaFoldDB" id="A0A165HQJ0"/>
<dbReference type="OrthoDB" id="3257768at2759"/>
<sequence length="112" mass="12785">VFSSDRACQYCIKAVERWRAQFPKDAGHLAIVEGADWRVPKLHVQGHKEECQYCRHFAYLTGGGRTCGEGVERPWPETNATGMITKDANKGHREDILNDTQRDWCHKKVVGM</sequence>
<name>A0A165HQJ0_EXIGL</name>
<protein>
    <submittedName>
        <fullName evidence="1">Uncharacterized protein</fullName>
    </submittedName>
</protein>
<feature type="non-terminal residue" evidence="1">
    <location>
        <position position="112"/>
    </location>
</feature>
<dbReference type="InterPro" id="IPR040521">
    <property type="entry name" value="KDZ"/>
</dbReference>
<dbReference type="InParanoid" id="A0A165HQJ0"/>
<dbReference type="EMBL" id="KV426010">
    <property type="protein sequence ID" value="KZV92317.1"/>
    <property type="molecule type" value="Genomic_DNA"/>
</dbReference>
<accession>A0A165HQJ0</accession>
<organism evidence="1 2">
    <name type="scientific">Exidia glandulosa HHB12029</name>
    <dbReference type="NCBI Taxonomy" id="1314781"/>
    <lineage>
        <taxon>Eukaryota</taxon>
        <taxon>Fungi</taxon>
        <taxon>Dikarya</taxon>
        <taxon>Basidiomycota</taxon>
        <taxon>Agaricomycotina</taxon>
        <taxon>Agaricomycetes</taxon>
        <taxon>Auriculariales</taxon>
        <taxon>Exidiaceae</taxon>
        <taxon>Exidia</taxon>
    </lineage>
</organism>
<dbReference type="STRING" id="1314781.A0A165HQJ0"/>